<feature type="domain" description="Aminoacyl-transfer RNA synthetases class-II family profile" evidence="4">
    <location>
        <begin position="221"/>
        <end position="431"/>
    </location>
</feature>
<evidence type="ECO:0000256" key="2">
    <source>
        <dbReference type="ARBA" id="ARBA00022917"/>
    </source>
</evidence>
<organism evidence="5 6">
    <name type="scientific">Enhygromyxa salina</name>
    <dbReference type="NCBI Taxonomy" id="215803"/>
    <lineage>
        <taxon>Bacteria</taxon>
        <taxon>Pseudomonadati</taxon>
        <taxon>Myxococcota</taxon>
        <taxon>Polyangia</taxon>
        <taxon>Nannocystales</taxon>
        <taxon>Nannocystaceae</taxon>
        <taxon>Enhygromyxa</taxon>
    </lineage>
</organism>
<dbReference type="EC" id="6.1.1.14" evidence="5"/>
<dbReference type="InterPro" id="IPR036621">
    <property type="entry name" value="Anticodon-bd_dom_sf"/>
</dbReference>
<dbReference type="Pfam" id="PF03129">
    <property type="entry name" value="HGTP_anticodon"/>
    <property type="match status" value="1"/>
</dbReference>
<dbReference type="InterPro" id="IPR027031">
    <property type="entry name" value="Gly-tRNA_synthase/POLG2"/>
</dbReference>
<dbReference type="PANTHER" id="PTHR10745">
    <property type="entry name" value="GLYCYL-TRNA SYNTHETASE/DNA POLYMERASE SUBUNIT GAMMA-2"/>
    <property type="match status" value="1"/>
</dbReference>
<dbReference type="SUPFAM" id="SSF55681">
    <property type="entry name" value="Class II aaRS and biotin synthetases"/>
    <property type="match status" value="1"/>
</dbReference>
<accession>A0A2S9XBK8</accession>
<dbReference type="RefSeq" id="WP_181198426.1">
    <property type="nucleotide sequence ID" value="NZ_PVNK01000290.1"/>
</dbReference>
<dbReference type="EMBL" id="PVNK01000290">
    <property type="protein sequence ID" value="PRP90238.1"/>
    <property type="molecule type" value="Genomic_DNA"/>
</dbReference>
<dbReference type="InterPro" id="IPR006195">
    <property type="entry name" value="aa-tRNA-synth_II"/>
</dbReference>
<dbReference type="PRINTS" id="PR01043">
    <property type="entry name" value="TRNASYNTHGLY"/>
</dbReference>
<protein>
    <submittedName>
        <fullName evidence="5">Glycine--tRNA ligase</fullName>
        <ecNumber evidence="5">6.1.1.14</ecNumber>
    </submittedName>
</protein>
<dbReference type="Gene3D" id="3.40.50.800">
    <property type="entry name" value="Anticodon-binding domain"/>
    <property type="match status" value="1"/>
</dbReference>
<dbReference type="GO" id="GO:0006426">
    <property type="term" value="P:glycyl-tRNA aminoacylation"/>
    <property type="evidence" value="ECO:0007669"/>
    <property type="project" value="TreeGrafter"/>
</dbReference>
<evidence type="ECO:0000313" key="5">
    <source>
        <dbReference type="EMBL" id="PRP90238.1"/>
    </source>
</evidence>
<dbReference type="NCBIfam" id="NF003211">
    <property type="entry name" value="PRK04173.1"/>
    <property type="match status" value="1"/>
</dbReference>
<gene>
    <name evidence="5" type="primary">glyQS</name>
    <name evidence="5" type="ORF">ENSA5_66500</name>
</gene>
<keyword evidence="6" id="KW-1185">Reference proteome</keyword>
<dbReference type="Gene3D" id="3.30.930.10">
    <property type="entry name" value="Bira Bifunctional Protein, Domain 2"/>
    <property type="match status" value="1"/>
</dbReference>
<dbReference type="GO" id="GO:0005524">
    <property type="term" value="F:ATP binding"/>
    <property type="evidence" value="ECO:0007669"/>
    <property type="project" value="UniProtKB-KW"/>
</dbReference>
<evidence type="ECO:0000259" key="4">
    <source>
        <dbReference type="PROSITE" id="PS50862"/>
    </source>
</evidence>
<dbReference type="SUPFAM" id="SSF52954">
    <property type="entry name" value="Class II aaRS ABD-related"/>
    <property type="match status" value="1"/>
</dbReference>
<sequence length="530" mass="58900">MAAATSEPELMQKIVSLCKRRGFVFQSSEIYGGLRSAYDYGPMGVELKRNLMSEWWTAMVHSREDIYGLDASIIMHPEVWRSSGHLANFTDPLVDCLVCQERFRADKAPRMAAGADAPIELADKGRAKAALAKLTEEGHVLERKGKILRGAKAGDRGYVCPNCGSPLLSPERDFNGMFRTNLGAVDPLAGVIAAVEAGVARGDDQKALRAAVDAVIAESAVYLRPETAQGMFVQFLNVQQSMSAKVPFGIAQMGKSFRNEVTVEHFIFRSCEFEQMEMEYFVEPGKGREALEYWKNERMKWWRSIGLSADKLSFREHDPSELAHYSDGTFDIEYEFPWGWDELEGVASRTNYDLSAHAAGSGKKLVYHDPEAQDPNTGKKGWRYTPHVVEPAAGATRGVLAVLCNAYAEEPADASGKGARTVLRLHPRLAPIKCAILPLVRKDGMDETARKVADEFFTAGVNAKLDMQHAIGRRYARHDEIGTPYCLTIDGQTAEDETVTIRYRDDRRQERIKIAAAVDVVRAALREGRE</sequence>
<dbReference type="GO" id="GO:0004820">
    <property type="term" value="F:glycine-tRNA ligase activity"/>
    <property type="evidence" value="ECO:0007669"/>
    <property type="project" value="UniProtKB-EC"/>
</dbReference>
<keyword evidence="1 5" id="KW-0436">Ligase</keyword>
<reference evidence="5 6" key="1">
    <citation type="submission" date="2018-03" db="EMBL/GenBank/DDBJ databases">
        <title>Draft Genome Sequences of the Obligatory Marine Myxobacteria Enhygromyxa salina SWB005.</title>
        <authorList>
            <person name="Poehlein A."/>
            <person name="Moghaddam J.A."/>
            <person name="Harms H."/>
            <person name="Alanjari M."/>
            <person name="Koenig G.M."/>
            <person name="Daniel R."/>
            <person name="Schaeberle T.F."/>
        </authorList>
    </citation>
    <scope>NUCLEOTIDE SEQUENCE [LARGE SCALE GENOMIC DNA]</scope>
    <source>
        <strain evidence="5 6">SWB005</strain>
    </source>
</reference>
<dbReference type="PANTHER" id="PTHR10745:SF8">
    <property type="entry name" value="DNA POLYMERASE SUBUNIT GAMMA-2, MITOCHONDRIAL"/>
    <property type="match status" value="1"/>
</dbReference>
<evidence type="ECO:0000256" key="1">
    <source>
        <dbReference type="ARBA" id="ARBA00022598"/>
    </source>
</evidence>
<evidence type="ECO:0000313" key="6">
    <source>
        <dbReference type="Proteomes" id="UP000237968"/>
    </source>
</evidence>
<comment type="caution">
    <text evidence="5">The sequence shown here is derived from an EMBL/GenBank/DDBJ whole genome shotgun (WGS) entry which is preliminary data.</text>
</comment>
<dbReference type="InterPro" id="IPR004154">
    <property type="entry name" value="Anticodon-bd"/>
</dbReference>
<evidence type="ECO:0000256" key="3">
    <source>
        <dbReference type="ARBA" id="ARBA00023146"/>
    </source>
</evidence>
<dbReference type="InterPro" id="IPR045864">
    <property type="entry name" value="aa-tRNA-synth_II/BPL/LPL"/>
</dbReference>
<dbReference type="AlphaFoldDB" id="A0A2S9XBK8"/>
<dbReference type="GO" id="GO:0005737">
    <property type="term" value="C:cytoplasm"/>
    <property type="evidence" value="ECO:0007669"/>
    <property type="project" value="TreeGrafter"/>
</dbReference>
<dbReference type="Proteomes" id="UP000237968">
    <property type="component" value="Unassembled WGS sequence"/>
</dbReference>
<name>A0A2S9XBK8_9BACT</name>
<keyword evidence="2" id="KW-0648">Protein biosynthesis</keyword>
<dbReference type="InterPro" id="IPR033731">
    <property type="entry name" value="GlyRS-like_core"/>
</dbReference>
<proteinExistence type="predicted"/>
<keyword evidence="3" id="KW-0030">Aminoacyl-tRNA synthetase</keyword>
<dbReference type="PROSITE" id="PS50862">
    <property type="entry name" value="AA_TRNA_LIGASE_II"/>
    <property type="match status" value="1"/>
</dbReference>
<dbReference type="CDD" id="cd00774">
    <property type="entry name" value="GlyRS-like_core"/>
    <property type="match status" value="1"/>
</dbReference>